<comment type="caution">
    <text evidence="1">The sequence shown here is derived from an EMBL/GenBank/DDBJ whole genome shotgun (WGS) entry which is preliminary data.</text>
</comment>
<organism evidence="1 3">
    <name type="scientific">Acetobacter cerevisiae</name>
    <dbReference type="NCBI Taxonomy" id="178900"/>
    <lineage>
        <taxon>Bacteria</taxon>
        <taxon>Pseudomonadati</taxon>
        <taxon>Pseudomonadota</taxon>
        <taxon>Alphaproteobacteria</taxon>
        <taxon>Acetobacterales</taxon>
        <taxon>Acetobacteraceae</taxon>
        <taxon>Acetobacter</taxon>
    </lineage>
</organism>
<keyword evidence="4" id="KW-1185">Reference proteome</keyword>
<gene>
    <name evidence="1" type="ORF">AD952_01790</name>
    <name evidence="2" type="ORF">NKW54_05445</name>
</gene>
<evidence type="ECO:0000313" key="3">
    <source>
        <dbReference type="Proteomes" id="UP000075312"/>
    </source>
</evidence>
<evidence type="ECO:0000313" key="1">
    <source>
        <dbReference type="EMBL" id="KXV72862.1"/>
    </source>
</evidence>
<dbReference type="RefSeq" id="WP_062140624.1">
    <property type="nucleotide sequence ID" value="NZ_JAMYZR010000004.1"/>
</dbReference>
<reference evidence="2 4" key="2">
    <citation type="submission" date="2022-06" db="EMBL/GenBank/DDBJ databases">
        <title>Acetobacer genomes from food samples.</title>
        <authorList>
            <person name="Sombolestani A."/>
        </authorList>
    </citation>
    <scope>NUCLEOTIDE SEQUENCE [LARGE SCALE GENOMIC DNA]</scope>
    <source>
        <strain evidence="2 4">R-83281</strain>
    </source>
</reference>
<dbReference type="EMBL" id="LHZY01000002">
    <property type="protein sequence ID" value="KXV72862.1"/>
    <property type="molecule type" value="Genomic_DNA"/>
</dbReference>
<proteinExistence type="predicted"/>
<protein>
    <submittedName>
        <fullName evidence="1">Uncharacterized protein</fullName>
    </submittedName>
</protein>
<name>A0A149UY65_9PROT</name>
<evidence type="ECO:0000313" key="2">
    <source>
        <dbReference type="EMBL" id="MCP1245385.1"/>
    </source>
</evidence>
<dbReference type="AlphaFoldDB" id="A0A149UY65"/>
<reference evidence="1 3" key="1">
    <citation type="submission" date="2015-06" db="EMBL/GenBank/DDBJ databases">
        <title>Improved classification and identification of acetic acid bacteria using matrix-assisted laser desorption/ionization time-of-flight mass spectrometry; Gluconobacter nephelii and Gluconobacter uchimurae are later heterotypic synonyms of Gluconobacter japonicus and Gluconobacter oxydans, respectively.</title>
        <authorList>
            <person name="Li L."/>
            <person name="Cleenwerck I."/>
            <person name="De Vuyst L."/>
            <person name="Vandamme P."/>
        </authorList>
    </citation>
    <scope>NUCLEOTIDE SEQUENCE [LARGE SCALE GENOMIC DNA]</scope>
    <source>
        <strain evidence="1 3">LMG 1608</strain>
    </source>
</reference>
<sequence>MSRRIPPKVIMTVWVERSGRIEFRPGVGFPDGTLPLCCGTKEAIRAALKKRAWNGQNYAVPGMNDGMSDQRAFECMERLRVNLVGQSSDLVSYFSGMNGRDV</sequence>
<dbReference type="Proteomes" id="UP001523543">
    <property type="component" value="Unassembled WGS sequence"/>
</dbReference>
<dbReference type="EMBL" id="JAMYZR010000004">
    <property type="protein sequence ID" value="MCP1245385.1"/>
    <property type="molecule type" value="Genomic_DNA"/>
</dbReference>
<accession>A0A149UY65</accession>
<dbReference type="PATRIC" id="fig|178900.6.peg.1798"/>
<evidence type="ECO:0000313" key="4">
    <source>
        <dbReference type="Proteomes" id="UP001523543"/>
    </source>
</evidence>
<dbReference type="Proteomes" id="UP000075312">
    <property type="component" value="Unassembled WGS sequence"/>
</dbReference>